<sequence length="379" mass="42095">MDDSPESDHEDHEDDGGDAREIIADLNRITSPRGVQESYLARIGGIDQWICVRGQDLGNPIILFVHGGPASPLSPTLWQFQRPLEEYFTVVNYDQRGAGKTYRASDPESIAATIHIAQYVSDAIEIAESIVAKYGGRKLVLMGHSWGTVIGFHAALARPDLFHAYVGIGQIINTRTNEQLSFTYGLEQARQTNNSEAVREMESIAPYPGETPVTRERIIIARKWPQYYGGLTAYRDNSDYYFYAPLLSPEYAAEDIDAIDEGNEFTLAKILPEFLDVDFTGVLEFPIPVLMFMGRHDYTTPSAPTAAWLEAVDAPYKRGVWFENSAHMIPFEEPGKTLVSLVTYVRPLTDPPSEVAADSMTSATRVGATRERPPEQGVG</sequence>
<dbReference type="PANTHER" id="PTHR43329">
    <property type="entry name" value="EPOXIDE HYDROLASE"/>
    <property type="match status" value="1"/>
</dbReference>
<evidence type="ECO:0000313" key="6">
    <source>
        <dbReference type="Proteomes" id="UP000295818"/>
    </source>
</evidence>
<dbReference type="InterPro" id="IPR029058">
    <property type="entry name" value="AB_hydrolase_fold"/>
</dbReference>
<proteinExistence type="inferred from homology"/>
<evidence type="ECO:0000256" key="2">
    <source>
        <dbReference type="ARBA" id="ARBA00022801"/>
    </source>
</evidence>
<name>A0ABY2BB00_9ACTN</name>
<reference evidence="5 6" key="1">
    <citation type="journal article" date="2015" name="Stand. Genomic Sci.">
        <title>Genomic Encyclopedia of Bacterial and Archaeal Type Strains, Phase III: the genomes of soil and plant-associated and newly described type strains.</title>
        <authorList>
            <person name="Whitman W.B."/>
            <person name="Woyke T."/>
            <person name="Klenk H.P."/>
            <person name="Zhou Y."/>
            <person name="Lilburn T.G."/>
            <person name="Beck B.J."/>
            <person name="De Vos P."/>
            <person name="Vandamme P."/>
            <person name="Eisen J.A."/>
            <person name="Garrity G."/>
            <person name="Hugenholtz P."/>
            <person name="Kyrpides N.C."/>
        </authorList>
    </citation>
    <scope>NUCLEOTIDE SEQUENCE [LARGE SCALE GENOMIC DNA]</scope>
    <source>
        <strain evidence="5 6">VKM Ac-2538</strain>
    </source>
</reference>
<dbReference type="InterPro" id="IPR000073">
    <property type="entry name" value="AB_hydrolase_1"/>
</dbReference>
<evidence type="ECO:0000256" key="1">
    <source>
        <dbReference type="ARBA" id="ARBA00010088"/>
    </source>
</evidence>
<dbReference type="SUPFAM" id="SSF53474">
    <property type="entry name" value="alpha/beta-Hydrolases"/>
    <property type="match status" value="1"/>
</dbReference>
<dbReference type="InterPro" id="IPR002410">
    <property type="entry name" value="Peptidase_S33"/>
</dbReference>
<organism evidence="5 6">
    <name type="scientific">Kribbella orskensis</name>
    <dbReference type="NCBI Taxonomy" id="2512216"/>
    <lineage>
        <taxon>Bacteria</taxon>
        <taxon>Bacillati</taxon>
        <taxon>Actinomycetota</taxon>
        <taxon>Actinomycetes</taxon>
        <taxon>Propionibacteriales</taxon>
        <taxon>Kribbellaceae</taxon>
        <taxon>Kribbella</taxon>
    </lineage>
</organism>
<keyword evidence="6" id="KW-1185">Reference proteome</keyword>
<evidence type="ECO:0000256" key="3">
    <source>
        <dbReference type="SAM" id="MobiDB-lite"/>
    </source>
</evidence>
<dbReference type="Proteomes" id="UP000295818">
    <property type="component" value="Unassembled WGS sequence"/>
</dbReference>
<dbReference type="EMBL" id="SLWM01000020">
    <property type="protein sequence ID" value="TCO14407.1"/>
    <property type="molecule type" value="Genomic_DNA"/>
</dbReference>
<dbReference type="PRINTS" id="PR00793">
    <property type="entry name" value="PROAMNOPTASE"/>
</dbReference>
<keyword evidence="2" id="KW-0378">Hydrolase</keyword>
<feature type="compositionally biased region" description="Basic and acidic residues" evidence="3">
    <location>
        <begin position="368"/>
        <end position="379"/>
    </location>
</feature>
<feature type="region of interest" description="Disordered" evidence="3">
    <location>
        <begin position="353"/>
        <end position="379"/>
    </location>
</feature>
<protein>
    <submittedName>
        <fullName evidence="5">Pimeloyl-ACP methyl ester carboxylesterase</fullName>
    </submittedName>
</protein>
<evidence type="ECO:0000313" key="5">
    <source>
        <dbReference type="EMBL" id="TCO14407.1"/>
    </source>
</evidence>
<evidence type="ECO:0000259" key="4">
    <source>
        <dbReference type="Pfam" id="PF00561"/>
    </source>
</evidence>
<dbReference type="RefSeq" id="WP_132194300.1">
    <property type="nucleotide sequence ID" value="NZ_SLWM01000020.1"/>
</dbReference>
<feature type="domain" description="AB hydrolase-1" evidence="4">
    <location>
        <begin position="60"/>
        <end position="334"/>
    </location>
</feature>
<comment type="similarity">
    <text evidence="1">Belongs to the peptidase S33 family.</text>
</comment>
<dbReference type="Gene3D" id="3.40.50.1820">
    <property type="entry name" value="alpha/beta hydrolase"/>
    <property type="match status" value="1"/>
</dbReference>
<gene>
    <name evidence="5" type="ORF">EV644_12031</name>
</gene>
<dbReference type="Pfam" id="PF00561">
    <property type="entry name" value="Abhydrolase_1"/>
    <property type="match status" value="1"/>
</dbReference>
<accession>A0ABY2BB00</accession>
<comment type="caution">
    <text evidence="5">The sequence shown here is derived from an EMBL/GenBank/DDBJ whole genome shotgun (WGS) entry which is preliminary data.</text>
</comment>